<organism evidence="3 4">
    <name type="scientific">Vagococcus elongatus</name>
    <dbReference type="NCBI Taxonomy" id="180344"/>
    <lineage>
        <taxon>Bacteria</taxon>
        <taxon>Bacillati</taxon>
        <taxon>Bacillota</taxon>
        <taxon>Bacilli</taxon>
        <taxon>Lactobacillales</taxon>
        <taxon>Enterococcaceae</taxon>
        <taxon>Vagococcus</taxon>
    </lineage>
</organism>
<keyword evidence="2" id="KW-0732">Signal</keyword>
<proteinExistence type="predicted"/>
<protein>
    <recommendedName>
        <fullName evidence="5">Lipoprotein</fullName>
    </recommendedName>
</protein>
<reference evidence="3 4" key="1">
    <citation type="submission" date="2017-05" db="EMBL/GenBank/DDBJ databases">
        <title>Vagococcus spp. assemblies.</title>
        <authorList>
            <person name="Gulvik C.A."/>
        </authorList>
    </citation>
    <scope>NUCLEOTIDE SEQUENCE [LARGE SCALE GENOMIC DNA]</scope>
    <source>
        <strain evidence="3 4">CCUG 51432</strain>
    </source>
</reference>
<gene>
    <name evidence="3" type="ORF">CBF29_08800</name>
</gene>
<dbReference type="AlphaFoldDB" id="A0A430ASN0"/>
<dbReference type="OrthoDB" id="6647232at2"/>
<dbReference type="EMBL" id="NGKA01000012">
    <property type="protein sequence ID" value="RSU11050.1"/>
    <property type="molecule type" value="Genomic_DNA"/>
</dbReference>
<evidence type="ECO:0000313" key="3">
    <source>
        <dbReference type="EMBL" id="RSU11050.1"/>
    </source>
</evidence>
<dbReference type="Proteomes" id="UP000287605">
    <property type="component" value="Unassembled WGS sequence"/>
</dbReference>
<name>A0A430ASN0_9ENTE</name>
<evidence type="ECO:0000256" key="2">
    <source>
        <dbReference type="SAM" id="SignalP"/>
    </source>
</evidence>
<keyword evidence="4" id="KW-1185">Reference proteome</keyword>
<sequence length="548" mass="62488">MKRMLKMVVLVISLSILTACSSKVSKHAEAIEDSFKVEAQTKETKSTESYTETSGKEETGTKTTTSSSVPPYLDDEGFDEETLAMREKLVKEGKIKEDEFIIPEFVKSMFLTSDLVLIDDDFWSAVVENIDFNNLKEQLKPQYEKQIEEVKKRKNFTYDITIKFPDIEKIKISKLDIALPKMTIDSFYDKGNDYAETYHKKAIQSLDESLLSFLSGKEEKPMQEKKITLTVTENEKEFTAKMSEKTLETLQTIVQRQKDEFLDTIVLEIPEYQKFDFIKRLKQELASTSPNGMAPKIIEVKEKKKEKKEVFNNYYYPVKLEFVTDYKEKLHDIGEKEKKKFKDQKQGQFYPVSKDTVDSNLNLACKDTSFSYGNEKEVKIIYYEHSVILPKEVSEEMDKTVKAEFDQVVKDVTEYIDKEVLVKPQERPGTGVLSGANAGSPITVLTPEAGEKDYFLKFLDGAGNETLTAYIRNTESATINLPAGTYRLRFALGDGSKWYGPEHIFGPDGRYSESREVITVQGGVGYQMKLYGVADGNLPIKGVNSSDF</sequence>
<accession>A0A430ASN0</accession>
<evidence type="ECO:0008006" key="5">
    <source>
        <dbReference type="Google" id="ProtNLM"/>
    </source>
</evidence>
<comment type="caution">
    <text evidence="3">The sequence shown here is derived from an EMBL/GenBank/DDBJ whole genome shotgun (WGS) entry which is preliminary data.</text>
</comment>
<evidence type="ECO:0000256" key="1">
    <source>
        <dbReference type="SAM" id="MobiDB-lite"/>
    </source>
</evidence>
<dbReference type="PROSITE" id="PS51257">
    <property type="entry name" value="PROKAR_LIPOPROTEIN"/>
    <property type="match status" value="1"/>
</dbReference>
<feature type="signal peptide" evidence="2">
    <location>
        <begin position="1"/>
        <end position="21"/>
    </location>
</feature>
<evidence type="ECO:0000313" key="4">
    <source>
        <dbReference type="Proteomes" id="UP000287605"/>
    </source>
</evidence>
<feature type="chain" id="PRO_5038820747" description="Lipoprotein" evidence="2">
    <location>
        <begin position="22"/>
        <end position="548"/>
    </location>
</feature>
<feature type="region of interest" description="Disordered" evidence="1">
    <location>
        <begin position="42"/>
        <end position="71"/>
    </location>
</feature>
<dbReference type="RefSeq" id="WP_126809372.1">
    <property type="nucleotide sequence ID" value="NZ_NGKA01000012.1"/>
</dbReference>